<dbReference type="InterPro" id="IPR008579">
    <property type="entry name" value="UGlyAH_Cupin_dom"/>
</dbReference>
<dbReference type="CDD" id="cd02227">
    <property type="entry name" value="cupin_TM1112-like"/>
    <property type="match status" value="1"/>
</dbReference>
<gene>
    <name evidence="2" type="ORF">HNP33_001741</name>
</gene>
<evidence type="ECO:0000313" key="2">
    <source>
        <dbReference type="EMBL" id="MBB6577684.1"/>
    </source>
</evidence>
<dbReference type="PANTHER" id="PTHR40943:SF1">
    <property type="entry name" value="CYTOPLASMIC PROTEIN"/>
    <property type="match status" value="1"/>
</dbReference>
<protein>
    <submittedName>
        <fullName evidence="2">Cupin superfamily protein</fullName>
    </submittedName>
</protein>
<keyword evidence="3" id="KW-1185">Reference proteome</keyword>
<proteinExistence type="predicted"/>
<dbReference type="RefSeq" id="WP_184707372.1">
    <property type="nucleotide sequence ID" value="NZ_JACHKZ010000008.1"/>
</dbReference>
<dbReference type="PANTHER" id="PTHR40943">
    <property type="entry name" value="CYTOPLASMIC PROTEIN-RELATED"/>
    <property type="match status" value="1"/>
</dbReference>
<dbReference type="Proteomes" id="UP000562492">
    <property type="component" value="Unassembled WGS sequence"/>
</dbReference>
<dbReference type="SUPFAM" id="SSF51182">
    <property type="entry name" value="RmlC-like cupins"/>
    <property type="match status" value="1"/>
</dbReference>
<dbReference type="InterPro" id="IPR011051">
    <property type="entry name" value="RmlC_Cupin_sf"/>
</dbReference>
<feature type="domain" description="(S)-ureidoglycine aminohydrolase cupin" evidence="1">
    <location>
        <begin position="47"/>
        <end position="118"/>
    </location>
</feature>
<evidence type="ECO:0000259" key="1">
    <source>
        <dbReference type="Pfam" id="PF05899"/>
    </source>
</evidence>
<organism evidence="2 3">
    <name type="scientific">Comamonas odontotermitis</name>
    <dbReference type="NCBI Taxonomy" id="379895"/>
    <lineage>
        <taxon>Bacteria</taxon>
        <taxon>Pseudomonadati</taxon>
        <taxon>Pseudomonadota</taxon>
        <taxon>Betaproteobacteria</taxon>
        <taxon>Burkholderiales</taxon>
        <taxon>Comamonadaceae</taxon>
        <taxon>Comamonas</taxon>
    </lineage>
</organism>
<dbReference type="Gene3D" id="2.60.120.10">
    <property type="entry name" value="Jelly Rolls"/>
    <property type="match status" value="1"/>
</dbReference>
<accession>A0ABR6REV5</accession>
<sequence>MSGTSAKPVSIIHWPAKTLVNPVIGKPSRPISGDTEYQTMQVFEGLGGKVSSGTWQSSAGTFRSNIVGYIEFCYIVEGACRLVDPDGTVHAFGVGDHFIMPEGWTGHWEVDEFVKKVYVVAEA</sequence>
<reference evidence="2 3" key="1">
    <citation type="submission" date="2020-08" db="EMBL/GenBank/DDBJ databases">
        <title>Functional genomics of gut bacteria from endangered species of beetles.</title>
        <authorList>
            <person name="Carlos-Shanley C."/>
        </authorList>
    </citation>
    <scope>NUCLEOTIDE SEQUENCE [LARGE SCALE GENOMIC DNA]</scope>
    <source>
        <strain evidence="2 3">S00124</strain>
    </source>
</reference>
<name>A0ABR6REV5_9BURK</name>
<evidence type="ECO:0000313" key="3">
    <source>
        <dbReference type="Proteomes" id="UP000562492"/>
    </source>
</evidence>
<comment type="caution">
    <text evidence="2">The sequence shown here is derived from an EMBL/GenBank/DDBJ whole genome shotgun (WGS) entry which is preliminary data.</text>
</comment>
<dbReference type="EMBL" id="JACHKZ010000008">
    <property type="protein sequence ID" value="MBB6577684.1"/>
    <property type="molecule type" value="Genomic_DNA"/>
</dbReference>
<dbReference type="Pfam" id="PF05899">
    <property type="entry name" value="Cupin_3"/>
    <property type="match status" value="1"/>
</dbReference>
<dbReference type="InterPro" id="IPR014710">
    <property type="entry name" value="RmlC-like_jellyroll"/>
</dbReference>